<protein>
    <submittedName>
        <fullName evidence="1">Uncharacterized protein</fullName>
    </submittedName>
</protein>
<reference evidence="1 2" key="1">
    <citation type="submission" date="2018-10" db="EMBL/GenBank/DDBJ databases">
        <title>Fifty Aureobasidium pullulans genomes reveal a recombining polyextremotolerant generalist.</title>
        <authorList>
            <person name="Gostincar C."/>
            <person name="Turk M."/>
            <person name="Zajc J."/>
            <person name="Gunde-Cimerman N."/>
        </authorList>
    </citation>
    <scope>NUCLEOTIDE SEQUENCE [LARGE SCALE GENOMIC DNA]</scope>
    <source>
        <strain evidence="1 2">EXF-10081</strain>
    </source>
</reference>
<evidence type="ECO:0000313" key="2">
    <source>
        <dbReference type="Proteomes" id="UP000310374"/>
    </source>
</evidence>
<gene>
    <name evidence="1" type="ORF">D6D12_06588</name>
</gene>
<dbReference type="Proteomes" id="UP000310374">
    <property type="component" value="Unassembled WGS sequence"/>
</dbReference>
<dbReference type="EMBL" id="QZAT01000090">
    <property type="protein sequence ID" value="THX25890.1"/>
    <property type="molecule type" value="Genomic_DNA"/>
</dbReference>
<accession>A0AB74JP13</accession>
<comment type="caution">
    <text evidence="1">The sequence shown here is derived from an EMBL/GenBank/DDBJ whole genome shotgun (WGS) entry which is preliminary data.</text>
</comment>
<dbReference type="AlphaFoldDB" id="A0AB74JP13"/>
<proteinExistence type="predicted"/>
<evidence type="ECO:0000313" key="1">
    <source>
        <dbReference type="EMBL" id="THX25890.1"/>
    </source>
</evidence>
<name>A0AB74JP13_AURPU</name>
<sequence length="102" mass="11635">MARSTFKKKFLHSGLRSVTLGHVLRPYGNALSNTITAGRLDTFGLLVVIGWERSFSNLHLHEPAVVMRYLYFTLACKSPLCTALPRKMHNVFLTRVMPIVYR</sequence>
<organism evidence="1 2">
    <name type="scientific">Aureobasidium pullulans</name>
    <name type="common">Black yeast</name>
    <name type="synonym">Pullularia pullulans</name>
    <dbReference type="NCBI Taxonomy" id="5580"/>
    <lineage>
        <taxon>Eukaryota</taxon>
        <taxon>Fungi</taxon>
        <taxon>Dikarya</taxon>
        <taxon>Ascomycota</taxon>
        <taxon>Pezizomycotina</taxon>
        <taxon>Dothideomycetes</taxon>
        <taxon>Dothideomycetidae</taxon>
        <taxon>Dothideales</taxon>
        <taxon>Saccotheciaceae</taxon>
        <taxon>Aureobasidium</taxon>
    </lineage>
</organism>